<dbReference type="AlphaFoldDB" id="A0A2G5CA25"/>
<dbReference type="OrthoDB" id="689823at2759"/>
<keyword evidence="3 6" id="KW-0805">Transcription regulation</keyword>
<accession>A0A2G5CA25</accession>
<dbReference type="PANTHER" id="PTHR33057:SF26">
    <property type="entry name" value="TRANSCRIPTION REPRESSOR OFP13"/>
    <property type="match status" value="1"/>
</dbReference>
<dbReference type="GO" id="GO:0005634">
    <property type="term" value="C:nucleus"/>
    <property type="evidence" value="ECO:0007669"/>
    <property type="project" value="UniProtKB-SubCell"/>
</dbReference>
<dbReference type="NCBIfam" id="TIGR01568">
    <property type="entry name" value="A_thal_3678"/>
    <property type="match status" value="1"/>
</dbReference>
<dbReference type="Pfam" id="PF04844">
    <property type="entry name" value="Ovate"/>
    <property type="match status" value="1"/>
</dbReference>
<feature type="region of interest" description="Disordered" evidence="7">
    <location>
        <begin position="196"/>
        <end position="222"/>
    </location>
</feature>
<dbReference type="Proteomes" id="UP000230069">
    <property type="component" value="Unassembled WGS sequence"/>
</dbReference>
<keyword evidence="10" id="KW-1185">Reference proteome</keyword>
<evidence type="ECO:0000256" key="2">
    <source>
        <dbReference type="ARBA" id="ARBA00022491"/>
    </source>
</evidence>
<comment type="function">
    <text evidence="6">Transcriptional repressor that regulates multiple aspects of plant growth and development.</text>
</comment>
<dbReference type="EMBL" id="KZ305089">
    <property type="protein sequence ID" value="PIA28122.1"/>
    <property type="molecule type" value="Genomic_DNA"/>
</dbReference>
<feature type="domain" description="OVATE" evidence="8">
    <location>
        <begin position="131"/>
        <end position="190"/>
    </location>
</feature>
<evidence type="ECO:0000256" key="6">
    <source>
        <dbReference type="RuleBase" id="RU367028"/>
    </source>
</evidence>
<evidence type="ECO:0000256" key="7">
    <source>
        <dbReference type="SAM" id="MobiDB-lite"/>
    </source>
</evidence>
<keyword evidence="5 6" id="KW-0539">Nucleus</keyword>
<comment type="subcellular location">
    <subcellularLocation>
        <location evidence="1 6">Nucleus</location>
    </subcellularLocation>
</comment>
<reference evidence="9 10" key="1">
    <citation type="submission" date="2017-09" db="EMBL/GenBank/DDBJ databases">
        <title>WGS assembly of Aquilegia coerulea Goldsmith.</title>
        <authorList>
            <person name="Hodges S."/>
            <person name="Kramer E."/>
            <person name="Nordborg M."/>
            <person name="Tomkins J."/>
            <person name="Borevitz J."/>
            <person name="Derieg N."/>
            <person name="Yan J."/>
            <person name="Mihaltcheva S."/>
            <person name="Hayes R.D."/>
            <person name="Rokhsar D."/>
        </authorList>
    </citation>
    <scope>NUCLEOTIDE SEQUENCE [LARGE SCALE GENOMIC DNA]</scope>
    <source>
        <strain evidence="10">cv. Goldsmith</strain>
    </source>
</reference>
<dbReference type="PANTHER" id="PTHR33057">
    <property type="entry name" value="TRANSCRIPTION REPRESSOR OFP7-RELATED"/>
    <property type="match status" value="1"/>
</dbReference>
<dbReference type="InterPro" id="IPR038933">
    <property type="entry name" value="Ovate"/>
</dbReference>
<evidence type="ECO:0000256" key="3">
    <source>
        <dbReference type="ARBA" id="ARBA00023015"/>
    </source>
</evidence>
<dbReference type="PROSITE" id="PS51754">
    <property type="entry name" value="OVATE"/>
    <property type="match status" value="1"/>
</dbReference>
<evidence type="ECO:0000256" key="1">
    <source>
        <dbReference type="ARBA" id="ARBA00004123"/>
    </source>
</evidence>
<evidence type="ECO:0000259" key="8">
    <source>
        <dbReference type="PROSITE" id="PS51754"/>
    </source>
</evidence>
<dbReference type="FunCoup" id="A0A2G5CA25">
    <property type="interactions" value="231"/>
</dbReference>
<dbReference type="InterPro" id="IPR006458">
    <property type="entry name" value="Ovate_C"/>
</dbReference>
<keyword evidence="2 6" id="KW-0678">Repressor</keyword>
<dbReference type="GO" id="GO:0045892">
    <property type="term" value="P:negative regulation of DNA-templated transcription"/>
    <property type="evidence" value="ECO:0007669"/>
    <property type="project" value="UniProtKB-UniRule"/>
</dbReference>
<evidence type="ECO:0000313" key="10">
    <source>
        <dbReference type="Proteomes" id="UP000230069"/>
    </source>
</evidence>
<protein>
    <recommendedName>
        <fullName evidence="6">Transcription repressor</fullName>
    </recommendedName>
    <alternativeName>
        <fullName evidence="6">Ovate family protein</fullName>
    </alternativeName>
</protein>
<dbReference type="InParanoid" id="A0A2G5CA25"/>
<evidence type="ECO:0000256" key="5">
    <source>
        <dbReference type="ARBA" id="ARBA00023242"/>
    </source>
</evidence>
<proteinExistence type="predicted"/>
<sequence>MGKKMRLLPSLFKNKTSNPVASSWQWPSCNQPKTHSFRVNDNKDQDMFKTVNSVYFDGGVDMVTTPESLFTNSSESASFSTVSEDSTGESLELVIKGLRSERLFFEPGDSNSILEKIKKVNGFPYKESVVLAMESEDPYVDFKASMEEMVEAHGFKDWEYLEELLVWYLKVNGKKNHGFIVGAFVDLLVSLASSSSSCSSPSSTSISSSPFCSSKEDDGKKVSCLEI</sequence>
<gene>
    <name evidence="9" type="ORF">AQUCO_07200033v1</name>
</gene>
<keyword evidence="4 6" id="KW-0804">Transcription</keyword>
<evidence type="ECO:0000313" key="9">
    <source>
        <dbReference type="EMBL" id="PIA28122.1"/>
    </source>
</evidence>
<evidence type="ECO:0000256" key="4">
    <source>
        <dbReference type="ARBA" id="ARBA00023163"/>
    </source>
</evidence>
<dbReference type="STRING" id="218851.A0A2G5CA25"/>
<feature type="compositionally biased region" description="Low complexity" evidence="7">
    <location>
        <begin position="196"/>
        <end position="213"/>
    </location>
</feature>
<organism evidence="9 10">
    <name type="scientific">Aquilegia coerulea</name>
    <name type="common">Rocky mountain columbine</name>
    <dbReference type="NCBI Taxonomy" id="218851"/>
    <lineage>
        <taxon>Eukaryota</taxon>
        <taxon>Viridiplantae</taxon>
        <taxon>Streptophyta</taxon>
        <taxon>Embryophyta</taxon>
        <taxon>Tracheophyta</taxon>
        <taxon>Spermatophyta</taxon>
        <taxon>Magnoliopsida</taxon>
        <taxon>Ranunculales</taxon>
        <taxon>Ranunculaceae</taxon>
        <taxon>Thalictroideae</taxon>
        <taxon>Aquilegia</taxon>
    </lineage>
</organism>
<name>A0A2G5CA25_AQUCA</name>